<dbReference type="InterPro" id="IPR017985">
    <property type="entry name" value="MeTrfase_CN4_CS"/>
</dbReference>
<dbReference type="EC" id="2.1.1.113" evidence="2"/>
<evidence type="ECO:0000256" key="2">
    <source>
        <dbReference type="ARBA" id="ARBA00012185"/>
    </source>
</evidence>
<evidence type="ECO:0000256" key="6">
    <source>
        <dbReference type="ARBA" id="ARBA00022747"/>
    </source>
</evidence>
<accession>A0A0M0EFL7</accession>
<dbReference type="GO" id="GO:0015667">
    <property type="term" value="F:site-specific DNA-methyltransferase (cytosine-N4-specific) activity"/>
    <property type="evidence" value="ECO:0007669"/>
    <property type="project" value="UniProtKB-EC"/>
</dbReference>
<evidence type="ECO:0000256" key="4">
    <source>
        <dbReference type="ARBA" id="ARBA00022679"/>
    </source>
</evidence>
<dbReference type="InterPro" id="IPR029063">
    <property type="entry name" value="SAM-dependent_MTases_sf"/>
</dbReference>
<evidence type="ECO:0000313" key="9">
    <source>
        <dbReference type="Proteomes" id="UP000037566"/>
    </source>
</evidence>
<comment type="similarity">
    <text evidence="1">Belongs to the N(4)/N(6)-methyltransferase family. N(4) subfamily.</text>
</comment>
<evidence type="ECO:0000256" key="3">
    <source>
        <dbReference type="ARBA" id="ARBA00022603"/>
    </source>
</evidence>
<keyword evidence="9" id="KW-1185">Reference proteome</keyword>
<evidence type="ECO:0000256" key="5">
    <source>
        <dbReference type="ARBA" id="ARBA00022691"/>
    </source>
</evidence>
<dbReference type="REBASE" id="131200">
    <property type="entry name" value="M.Keu8546ORF25150P"/>
</dbReference>
<evidence type="ECO:0000313" key="8">
    <source>
        <dbReference type="EMBL" id="KON64040.1"/>
    </source>
</evidence>
<gene>
    <name evidence="8" type="ORF">KOEU_25150</name>
</gene>
<dbReference type="SUPFAM" id="SSF53335">
    <property type="entry name" value="S-adenosyl-L-methionine-dependent methyltransferases"/>
    <property type="match status" value="2"/>
</dbReference>
<dbReference type="GO" id="GO:0009307">
    <property type="term" value="P:DNA restriction-modification system"/>
    <property type="evidence" value="ECO:0007669"/>
    <property type="project" value="UniProtKB-KW"/>
</dbReference>
<dbReference type="AlphaFoldDB" id="A0A0M0EFL7"/>
<dbReference type="STRING" id="33995.KOEU_25150"/>
<dbReference type="PROSITE" id="PS00093">
    <property type="entry name" value="N4_MTASE"/>
    <property type="match status" value="1"/>
</dbReference>
<sequence length="450" mass="49236">MLLSTKREEQRGAAESSLLHLIARFEATGSAVEVNFRQLMSSDGSTNKSAHAIHPYPAKLLVNIPQFFLAALPTVSGSALLDPFCGSGTVLYEGMLAGLRPIGSDSNPLARLITTAKLTPLDRAIARRHLDEVMAAYPSASPNIPDVVNRDYWFSERISDCLGRLKTAIQRNVPAPYRPVFDVSFSATARRVSYADPRLSVPVKINPDRSARYGAKGDEVIRRLVRLGEVDVGALFWSIASQNIQRCPELGQLFAVDRPEIFSDARSLGVAEASVDLAITSPPYVGAQKYVRASSLSLGWLGLTPDCKLRPIERQSIGREHLAADEALTSSGTGIPEADALLEEIVERNPLRARIAQRYLLEMRDALSELSRTMRHDGNLVLVVGPNLVAGLEFPTPFFLQRIAEGLGFSTKLHLLDSIASRGLMTKRNRTAGLIQQESVFLLKRVRTGA</sequence>
<reference evidence="8" key="1">
    <citation type="submission" date="2015-08" db="EMBL/GenBank/DDBJ databases">
        <title>Draft genome sequence of Komagataeibacter europaeus CECT 8546 a cellulose producer strain from vinegar produced by the traditional method.</title>
        <authorList>
            <person name="Poehlein A."/>
            <person name="Valera M.J."/>
            <person name="Haack F.S."/>
            <person name="Mas A."/>
            <person name="Daniel R."/>
            <person name="Streit W.R."/>
            <person name="Mateo E."/>
        </authorList>
    </citation>
    <scope>NUCLEOTIDE SEQUENCE [LARGE SCALE GENOMIC DNA]</scope>
    <source>
        <strain evidence="8">CECT 8546</strain>
    </source>
</reference>
<name>A0A0M0EFL7_KOMEU</name>
<dbReference type="EMBL" id="LHUQ01000016">
    <property type="protein sequence ID" value="KON64040.1"/>
    <property type="molecule type" value="Genomic_DNA"/>
</dbReference>
<keyword evidence="3" id="KW-0489">Methyltransferase</keyword>
<keyword evidence="4" id="KW-0808">Transferase</keyword>
<organism evidence="8 9">
    <name type="scientific">Komagataeibacter europaeus</name>
    <name type="common">Gluconacetobacter europaeus</name>
    <dbReference type="NCBI Taxonomy" id="33995"/>
    <lineage>
        <taxon>Bacteria</taxon>
        <taxon>Pseudomonadati</taxon>
        <taxon>Pseudomonadota</taxon>
        <taxon>Alphaproteobacteria</taxon>
        <taxon>Acetobacterales</taxon>
        <taxon>Acetobacteraceae</taxon>
        <taxon>Komagataeibacter</taxon>
    </lineage>
</organism>
<dbReference type="GO" id="GO:0003677">
    <property type="term" value="F:DNA binding"/>
    <property type="evidence" value="ECO:0007669"/>
    <property type="project" value="InterPro"/>
</dbReference>
<keyword evidence="5" id="KW-0949">S-adenosyl-L-methionine</keyword>
<dbReference type="GO" id="GO:0032259">
    <property type="term" value="P:methylation"/>
    <property type="evidence" value="ECO:0007669"/>
    <property type="project" value="UniProtKB-KW"/>
</dbReference>
<keyword evidence="6" id="KW-0680">Restriction system</keyword>
<proteinExistence type="inferred from homology"/>
<evidence type="ECO:0000256" key="1">
    <source>
        <dbReference type="ARBA" id="ARBA00010203"/>
    </source>
</evidence>
<dbReference type="Gene3D" id="3.40.50.150">
    <property type="entry name" value="Vaccinia Virus protein VP39"/>
    <property type="match status" value="2"/>
</dbReference>
<evidence type="ECO:0000256" key="7">
    <source>
        <dbReference type="ARBA" id="ARBA00049120"/>
    </source>
</evidence>
<protein>
    <recommendedName>
        <fullName evidence="2">site-specific DNA-methyltransferase (cytosine-N(4)-specific)</fullName>
        <ecNumber evidence="2">2.1.1.113</ecNumber>
    </recommendedName>
</protein>
<comment type="caution">
    <text evidence="8">The sequence shown here is derived from an EMBL/GenBank/DDBJ whole genome shotgun (WGS) entry which is preliminary data.</text>
</comment>
<dbReference type="Proteomes" id="UP000037566">
    <property type="component" value="Unassembled WGS sequence"/>
</dbReference>
<comment type="catalytic activity">
    <reaction evidence="7">
        <text>a 2'-deoxycytidine in DNA + S-adenosyl-L-methionine = an N(4)-methyl-2'-deoxycytidine in DNA + S-adenosyl-L-homocysteine + H(+)</text>
        <dbReference type="Rhea" id="RHEA:16857"/>
        <dbReference type="Rhea" id="RHEA-COMP:11369"/>
        <dbReference type="Rhea" id="RHEA-COMP:13674"/>
        <dbReference type="ChEBI" id="CHEBI:15378"/>
        <dbReference type="ChEBI" id="CHEBI:57856"/>
        <dbReference type="ChEBI" id="CHEBI:59789"/>
        <dbReference type="ChEBI" id="CHEBI:85452"/>
        <dbReference type="ChEBI" id="CHEBI:137933"/>
        <dbReference type="EC" id="2.1.1.113"/>
    </reaction>
</comment>
<dbReference type="PATRIC" id="fig|33995.3.peg.2797"/>